<keyword evidence="9" id="KW-0472">Membrane</keyword>
<dbReference type="InterPro" id="IPR050298">
    <property type="entry name" value="Gram-neg_bact_OMP"/>
</dbReference>
<comment type="subcellular location">
    <subcellularLocation>
        <location evidence="1">Cell outer membrane</location>
        <topology evidence="1">Multi-pass membrane protein</topology>
    </subcellularLocation>
</comment>
<keyword evidence="8" id="KW-0626">Porin</keyword>
<reference evidence="13 14" key="1">
    <citation type="submission" date="2020-02" db="EMBL/GenBank/DDBJ databases">
        <title>Shewanella WXL01 sp. nov., a marine bacterium isolated from green algae in Luhuitou Fringing Reef (Northern South China Sea).</title>
        <authorList>
            <person name="Wang X."/>
        </authorList>
    </citation>
    <scope>NUCLEOTIDE SEQUENCE [LARGE SCALE GENOMIC DNA]</scope>
    <source>
        <strain evidence="13 14">MCCC 1A01895</strain>
    </source>
</reference>
<evidence type="ECO:0000256" key="8">
    <source>
        <dbReference type="ARBA" id="ARBA00023114"/>
    </source>
</evidence>
<dbReference type="InterPro" id="IPR023614">
    <property type="entry name" value="Porin_dom_sf"/>
</dbReference>
<keyword evidence="5" id="KW-0812">Transmembrane</keyword>
<evidence type="ECO:0000256" key="2">
    <source>
        <dbReference type="ARBA" id="ARBA00011233"/>
    </source>
</evidence>
<feature type="signal peptide" evidence="11">
    <location>
        <begin position="1"/>
        <end position="19"/>
    </location>
</feature>
<evidence type="ECO:0000256" key="9">
    <source>
        <dbReference type="ARBA" id="ARBA00023136"/>
    </source>
</evidence>
<dbReference type="EMBL" id="JAAIKR010000007">
    <property type="protein sequence ID" value="MBR9728150.1"/>
    <property type="molecule type" value="Genomic_DNA"/>
</dbReference>
<evidence type="ECO:0000256" key="10">
    <source>
        <dbReference type="ARBA" id="ARBA00023237"/>
    </source>
</evidence>
<dbReference type="Proteomes" id="UP000811844">
    <property type="component" value="Unassembled WGS sequence"/>
</dbReference>
<gene>
    <name evidence="13" type="ORF">G3R48_09165</name>
</gene>
<dbReference type="PANTHER" id="PTHR34501">
    <property type="entry name" value="PROTEIN YDDL-RELATED"/>
    <property type="match status" value="1"/>
</dbReference>
<evidence type="ECO:0000256" key="7">
    <source>
        <dbReference type="ARBA" id="ARBA00023065"/>
    </source>
</evidence>
<evidence type="ECO:0000256" key="5">
    <source>
        <dbReference type="ARBA" id="ARBA00022692"/>
    </source>
</evidence>
<accession>A0ABS5I4B8</accession>
<name>A0ABS5I4B8_9GAMM</name>
<keyword evidence="7" id="KW-0406">Ion transport</keyword>
<dbReference type="InterPro" id="IPR033900">
    <property type="entry name" value="Gram_neg_porin_domain"/>
</dbReference>
<feature type="domain" description="Porin" evidence="12">
    <location>
        <begin position="16"/>
        <end position="302"/>
    </location>
</feature>
<comment type="caution">
    <text evidence="13">The sequence shown here is derived from an EMBL/GenBank/DDBJ whole genome shotgun (WGS) entry which is preliminary data.</text>
</comment>
<evidence type="ECO:0000313" key="14">
    <source>
        <dbReference type="Proteomes" id="UP000811844"/>
    </source>
</evidence>
<keyword evidence="14" id="KW-1185">Reference proteome</keyword>
<sequence length="325" mass="36123">MKKVLAVMPLVLCVNAAMANEINHDSKFYGELGVAAGKMHGTDLDVTAYHADVGVKGLIKYDLIQVHYFGELKYQTQANQLDIDPLTISDSKVAIQTDYGTAVLAGHTKSGIYADLYSPVNIHEVSTGSPYSHDQLFQQAKYTKGAVGYASPRWNGLQFKTAIITANNDNDENLDVLRLSALYTKGNLKIAGNLAKIAAKQVAQEDDYDRWSIMGQYKFDNFEIAGLVEINENSPAGDNQVYVAAVKYFIDNIEVRLSHQYRLWEDADPITHIKPDANQLTTAGLHYHFSDNFGVFVEGSMYSDPIVKSNYISDDNINLGFKVRY</sequence>
<feature type="chain" id="PRO_5046898003" evidence="11">
    <location>
        <begin position="20"/>
        <end position="325"/>
    </location>
</feature>
<dbReference type="Pfam" id="PF13609">
    <property type="entry name" value="Porin_4"/>
    <property type="match status" value="1"/>
</dbReference>
<protein>
    <submittedName>
        <fullName evidence="13">Porin</fullName>
    </submittedName>
</protein>
<dbReference type="RefSeq" id="WP_153664611.1">
    <property type="nucleotide sequence ID" value="NZ_JAAIKR010000007.1"/>
</dbReference>
<proteinExistence type="predicted"/>
<evidence type="ECO:0000256" key="4">
    <source>
        <dbReference type="ARBA" id="ARBA00022452"/>
    </source>
</evidence>
<evidence type="ECO:0000256" key="3">
    <source>
        <dbReference type="ARBA" id="ARBA00022448"/>
    </source>
</evidence>
<keyword evidence="4" id="KW-1134">Transmembrane beta strand</keyword>
<evidence type="ECO:0000313" key="13">
    <source>
        <dbReference type="EMBL" id="MBR9728150.1"/>
    </source>
</evidence>
<dbReference type="SUPFAM" id="SSF56935">
    <property type="entry name" value="Porins"/>
    <property type="match status" value="1"/>
</dbReference>
<keyword evidence="6 11" id="KW-0732">Signal</keyword>
<dbReference type="Gene3D" id="2.40.160.10">
    <property type="entry name" value="Porin"/>
    <property type="match status" value="1"/>
</dbReference>
<keyword evidence="3" id="KW-0813">Transport</keyword>
<evidence type="ECO:0000256" key="1">
    <source>
        <dbReference type="ARBA" id="ARBA00004571"/>
    </source>
</evidence>
<evidence type="ECO:0000256" key="11">
    <source>
        <dbReference type="SAM" id="SignalP"/>
    </source>
</evidence>
<keyword evidence="10" id="KW-0998">Cell outer membrane</keyword>
<dbReference type="PANTHER" id="PTHR34501:SF9">
    <property type="entry name" value="MAJOR OUTER MEMBRANE PROTEIN P.IA"/>
    <property type="match status" value="1"/>
</dbReference>
<comment type="subunit">
    <text evidence="2">Homotrimer.</text>
</comment>
<evidence type="ECO:0000259" key="12">
    <source>
        <dbReference type="Pfam" id="PF13609"/>
    </source>
</evidence>
<evidence type="ECO:0000256" key="6">
    <source>
        <dbReference type="ARBA" id="ARBA00022729"/>
    </source>
</evidence>
<organism evidence="13 14">
    <name type="scientific">Shewanella intestini</name>
    <dbReference type="NCBI Taxonomy" id="2017544"/>
    <lineage>
        <taxon>Bacteria</taxon>
        <taxon>Pseudomonadati</taxon>
        <taxon>Pseudomonadota</taxon>
        <taxon>Gammaproteobacteria</taxon>
        <taxon>Alteromonadales</taxon>
        <taxon>Shewanellaceae</taxon>
        <taxon>Shewanella</taxon>
    </lineage>
</organism>